<comment type="caution">
    <text evidence="1">The sequence shown here is derived from an EMBL/GenBank/DDBJ whole genome shotgun (WGS) entry which is preliminary data.</text>
</comment>
<dbReference type="AlphaFoldDB" id="A0AA38G316"/>
<sequence>MVSVMPCHAMPAWHSRKDMVGFIAADPGKPKVAYNWRLEFKATQQVNRDLSCYAQKEWLYHFTAEIWEEMMSVPLETGKIAGITDWEGNCSFEGADPIYDNKLYNLVLSTVTIQRLDAQAGR</sequence>
<organism evidence="1 2">
    <name type="scientific">Taxus chinensis</name>
    <name type="common">Chinese yew</name>
    <name type="synonym">Taxus wallichiana var. chinensis</name>
    <dbReference type="NCBI Taxonomy" id="29808"/>
    <lineage>
        <taxon>Eukaryota</taxon>
        <taxon>Viridiplantae</taxon>
        <taxon>Streptophyta</taxon>
        <taxon>Embryophyta</taxon>
        <taxon>Tracheophyta</taxon>
        <taxon>Spermatophyta</taxon>
        <taxon>Pinopsida</taxon>
        <taxon>Pinidae</taxon>
        <taxon>Conifers II</taxon>
        <taxon>Cupressales</taxon>
        <taxon>Taxaceae</taxon>
        <taxon>Taxus</taxon>
    </lineage>
</organism>
<name>A0AA38G316_TAXCH</name>
<protein>
    <submittedName>
        <fullName evidence="1">Uncharacterized protein</fullName>
    </submittedName>
</protein>
<dbReference type="Proteomes" id="UP000824469">
    <property type="component" value="Unassembled WGS sequence"/>
</dbReference>
<feature type="non-terminal residue" evidence="1">
    <location>
        <position position="1"/>
    </location>
</feature>
<gene>
    <name evidence="1" type="ORF">KI387_023923</name>
</gene>
<reference evidence="1 2" key="1">
    <citation type="journal article" date="2021" name="Nat. Plants">
        <title>The Taxus genome provides insights into paclitaxel biosynthesis.</title>
        <authorList>
            <person name="Xiong X."/>
            <person name="Gou J."/>
            <person name="Liao Q."/>
            <person name="Li Y."/>
            <person name="Zhou Q."/>
            <person name="Bi G."/>
            <person name="Li C."/>
            <person name="Du R."/>
            <person name="Wang X."/>
            <person name="Sun T."/>
            <person name="Guo L."/>
            <person name="Liang H."/>
            <person name="Lu P."/>
            <person name="Wu Y."/>
            <person name="Zhang Z."/>
            <person name="Ro D.K."/>
            <person name="Shang Y."/>
            <person name="Huang S."/>
            <person name="Yan J."/>
        </authorList>
    </citation>
    <scope>NUCLEOTIDE SEQUENCE [LARGE SCALE GENOMIC DNA]</scope>
    <source>
        <strain evidence="1">Ta-2019</strain>
    </source>
</reference>
<proteinExistence type="predicted"/>
<dbReference type="EMBL" id="JAHRHJ020000005">
    <property type="protein sequence ID" value="KAH9315296.1"/>
    <property type="molecule type" value="Genomic_DNA"/>
</dbReference>
<keyword evidence="2" id="KW-1185">Reference proteome</keyword>
<evidence type="ECO:0000313" key="1">
    <source>
        <dbReference type="EMBL" id="KAH9315296.1"/>
    </source>
</evidence>
<accession>A0AA38G316</accession>
<evidence type="ECO:0000313" key="2">
    <source>
        <dbReference type="Proteomes" id="UP000824469"/>
    </source>
</evidence>